<dbReference type="RefSeq" id="YP_009481315.1">
    <property type="nucleotide sequence ID" value="NC_037665.1"/>
</dbReference>
<organism evidence="1">
    <name type="scientific">Pandoravirus macleodensis</name>
    <dbReference type="NCBI Taxonomy" id="2107707"/>
    <lineage>
        <taxon>Viruses</taxon>
        <taxon>Pandoravirus</taxon>
    </lineage>
</organism>
<dbReference type="EMBL" id="MG011691">
    <property type="protein sequence ID" value="AVK77319.1"/>
    <property type="molecule type" value="Genomic_DNA"/>
</dbReference>
<reference evidence="1" key="1">
    <citation type="journal article" date="2018" name="Nat. Commun.">
        <title>Diversity and evolution of the emerging Pandoraviridae family.</title>
        <authorList>
            <person name="Legendre M."/>
            <person name="Fabre E."/>
            <person name="Poirot O."/>
            <person name="Jeudy S."/>
            <person name="Lartigue A."/>
            <person name="Alempic J.M."/>
            <person name="Beucher L."/>
            <person name="Philippe N."/>
            <person name="Bertaux L."/>
            <person name="Christo-Foroux E."/>
            <person name="Labadie K."/>
            <person name="Coute Y."/>
            <person name="Abergel C."/>
            <person name="Claverie J.M."/>
        </authorList>
    </citation>
    <scope>NUCLEOTIDE SEQUENCE [LARGE SCALE GENOMIC DNA]</scope>
    <source>
        <strain evidence="1">Macleodensis</strain>
    </source>
</reference>
<dbReference type="Proteomes" id="UP000249758">
    <property type="component" value="Segment"/>
</dbReference>
<dbReference type="KEGG" id="vg:36841774"/>
<sequence length="116" mass="12619">MGGGEWNTHDEDRVEVLAAALVDAVCDGDGEDGTVQKPSFTPLYDMVYAAVRRATNRRAYAQNLWESVADGLAHAAPDKGPKQSRLARMLADILAPVRHALDLCPEAFATLLVTRR</sequence>
<accession>A0A2U7UFQ2</accession>
<dbReference type="GeneID" id="36841774"/>
<name>A0A2U7UFQ2_9VIRU</name>
<protein>
    <submittedName>
        <fullName evidence="1">Uncharacterized protein</fullName>
    </submittedName>
</protein>
<proteinExistence type="predicted"/>
<gene>
    <name evidence="1" type="ORF">pmac_cds_631</name>
</gene>
<evidence type="ECO:0000313" key="1">
    <source>
        <dbReference type="EMBL" id="AVK77319.1"/>
    </source>
</evidence>